<reference evidence="1" key="2">
    <citation type="journal article" date="2015" name="Data Brief">
        <title>Shoot transcriptome of the giant reed, Arundo donax.</title>
        <authorList>
            <person name="Barrero R.A."/>
            <person name="Guerrero F.D."/>
            <person name="Moolhuijzen P."/>
            <person name="Goolsby J.A."/>
            <person name="Tidwell J."/>
            <person name="Bellgard S.E."/>
            <person name="Bellgard M.I."/>
        </authorList>
    </citation>
    <scope>NUCLEOTIDE SEQUENCE</scope>
    <source>
        <tissue evidence="1">Shoot tissue taken approximately 20 cm above the soil surface</tissue>
    </source>
</reference>
<protein>
    <submittedName>
        <fullName evidence="1">Uncharacterized protein</fullName>
    </submittedName>
</protein>
<proteinExistence type="predicted"/>
<dbReference type="EMBL" id="GBRH01256395">
    <property type="protein sequence ID" value="JAD41500.1"/>
    <property type="molecule type" value="Transcribed_RNA"/>
</dbReference>
<reference evidence="1" key="1">
    <citation type="submission" date="2014-09" db="EMBL/GenBank/DDBJ databases">
        <authorList>
            <person name="Magalhaes I.L.F."/>
            <person name="Oliveira U."/>
            <person name="Santos F.R."/>
            <person name="Vidigal T.H.D.A."/>
            <person name="Brescovit A.D."/>
            <person name="Santos A.J."/>
        </authorList>
    </citation>
    <scope>NUCLEOTIDE SEQUENCE</scope>
    <source>
        <tissue evidence="1">Shoot tissue taken approximately 20 cm above the soil surface</tissue>
    </source>
</reference>
<evidence type="ECO:0000313" key="1">
    <source>
        <dbReference type="EMBL" id="JAD41500.1"/>
    </source>
</evidence>
<name>A0A0A9T8K4_ARUDO</name>
<organism evidence="1">
    <name type="scientific">Arundo donax</name>
    <name type="common">Giant reed</name>
    <name type="synonym">Donax arundinaceus</name>
    <dbReference type="NCBI Taxonomy" id="35708"/>
    <lineage>
        <taxon>Eukaryota</taxon>
        <taxon>Viridiplantae</taxon>
        <taxon>Streptophyta</taxon>
        <taxon>Embryophyta</taxon>
        <taxon>Tracheophyta</taxon>
        <taxon>Spermatophyta</taxon>
        <taxon>Magnoliopsida</taxon>
        <taxon>Liliopsida</taxon>
        <taxon>Poales</taxon>
        <taxon>Poaceae</taxon>
        <taxon>PACMAD clade</taxon>
        <taxon>Arundinoideae</taxon>
        <taxon>Arundineae</taxon>
        <taxon>Arundo</taxon>
    </lineage>
</organism>
<dbReference type="AlphaFoldDB" id="A0A0A9T8K4"/>
<sequence>MQICRHKCPSVNFACLVSAPPYQMAKPICQKSHLTG</sequence>
<accession>A0A0A9T8K4</accession>